<feature type="region of interest" description="Disordered" evidence="1">
    <location>
        <begin position="124"/>
        <end position="521"/>
    </location>
</feature>
<proteinExistence type="predicted"/>
<dbReference type="InterPro" id="IPR013088">
    <property type="entry name" value="Znf_NHR/GATA"/>
</dbReference>
<dbReference type="AlphaFoldDB" id="A0A177TAW8"/>
<reference evidence="2" key="1">
    <citation type="submission" date="2016-04" db="EMBL/GenBank/DDBJ databases">
        <authorList>
            <person name="Nguyen H.D."/>
            <person name="Samba Siva P."/>
            <person name="Cullis J."/>
            <person name="Levesque C.A."/>
            <person name="Hambleton S."/>
        </authorList>
    </citation>
    <scope>NUCLEOTIDE SEQUENCE</scope>
    <source>
        <strain evidence="2">DAOMC 236416</strain>
    </source>
</reference>
<dbReference type="Gene3D" id="3.30.50.10">
    <property type="entry name" value="Erythroid Transcription Factor GATA-1, subunit A"/>
    <property type="match status" value="1"/>
</dbReference>
<organism evidence="2 3">
    <name type="scientific">Tilletia indica</name>
    <dbReference type="NCBI Taxonomy" id="43049"/>
    <lineage>
        <taxon>Eukaryota</taxon>
        <taxon>Fungi</taxon>
        <taxon>Dikarya</taxon>
        <taxon>Basidiomycota</taxon>
        <taxon>Ustilaginomycotina</taxon>
        <taxon>Exobasidiomycetes</taxon>
        <taxon>Tilletiales</taxon>
        <taxon>Tilletiaceae</taxon>
        <taxon>Tilletia</taxon>
    </lineage>
</organism>
<feature type="compositionally biased region" description="Basic and acidic residues" evidence="1">
    <location>
        <begin position="347"/>
        <end position="359"/>
    </location>
</feature>
<dbReference type="EMBL" id="LWDF02000180">
    <property type="protein sequence ID" value="KAE8254748.1"/>
    <property type="molecule type" value="Genomic_DNA"/>
</dbReference>
<sequence length="657" mass="69398">MSAPPAPGGRRDRPDWAGANALLLRSLDTLRAAAAAEANFDAAQESLANSENTVEARRRAATQAEQDAVRAEQAAAEAMRRATERRNTAREREIELEEEEAIKADLEEEVDGKREEFERLRAQVREMLDAAEAAVGGGQPEPEENEAEDHPPPEQDGASNERGGSNGPSSFFTALANRFSGHGTSSHQQGNAEGSSNRQAILQVPQPAASSSRSGSARPDARANTLAPGVNSIIRRGSSGPTPGSTSSAQAAGSSLRPPLRPLFWPSATPSRAGSEVHTSATMVATSTTTSIGPAAGRSGESSSSLITGSAATSIRGEMVQIRPGPTRNLQTDNRPPQRTDVSVEIPVRRETPQGRTDAEGGPAQEEGAAGSTGNGIDRQADGQPQQKKRRTEDGRGEQGPGLNSPDNARASTSNSASGSSGTMNPRFHMRLRSSSPRPAAATTQSSSSGQSISTGAATQSRQVRSSELHHAASHARKCSSCGTRSTSSWKRTPIMHTEQDSDDGDNGSVESRGGDGDRPWLCQRCYMRARKELLAEAQAQGEGGSHGHAQAQAGPSTTSHHHTAGAQAGHDEGRSRSTGNSRTQAREANDNNNQGGGHEERGRGTGQGQRQVGANAAEDEDDNDDDEEEDWEWAIDRRRLETSSSEDSEEEDDDQA</sequence>
<feature type="compositionally biased region" description="Low complexity" evidence="1">
    <location>
        <begin position="411"/>
        <end position="425"/>
    </location>
</feature>
<accession>A0A177TAW8</accession>
<keyword evidence="3" id="KW-1185">Reference proteome</keyword>
<feature type="compositionally biased region" description="Basic and acidic residues" evidence="1">
    <location>
        <begin position="78"/>
        <end position="93"/>
    </location>
</feature>
<evidence type="ECO:0000313" key="2">
    <source>
        <dbReference type="EMBL" id="KAE8254748.1"/>
    </source>
</evidence>
<protein>
    <recommendedName>
        <fullName evidence="4">GATA-type domain-containing protein</fullName>
    </recommendedName>
</protein>
<dbReference type="Proteomes" id="UP000077521">
    <property type="component" value="Unassembled WGS sequence"/>
</dbReference>
<feature type="compositionally biased region" description="Low complexity" evidence="1">
    <location>
        <begin position="433"/>
        <end position="459"/>
    </location>
</feature>
<feature type="compositionally biased region" description="Acidic residues" evidence="1">
    <location>
        <begin position="618"/>
        <end position="634"/>
    </location>
</feature>
<feature type="compositionally biased region" description="Polar residues" evidence="1">
    <location>
        <begin position="481"/>
        <end position="491"/>
    </location>
</feature>
<feature type="region of interest" description="Disordered" evidence="1">
    <location>
        <begin position="537"/>
        <end position="657"/>
    </location>
</feature>
<reference evidence="2" key="2">
    <citation type="journal article" date="2019" name="IMA Fungus">
        <title>Genome sequencing and comparison of five Tilletia species to identify candidate genes for the detection of regulated species infecting wheat.</title>
        <authorList>
            <person name="Nguyen H.D.T."/>
            <person name="Sultana T."/>
            <person name="Kesanakurti P."/>
            <person name="Hambleton S."/>
        </authorList>
    </citation>
    <scope>NUCLEOTIDE SEQUENCE</scope>
    <source>
        <strain evidence="2">DAOMC 236416</strain>
    </source>
</reference>
<feature type="compositionally biased region" description="Polar residues" evidence="1">
    <location>
        <begin position="182"/>
        <end position="200"/>
    </location>
</feature>
<comment type="caution">
    <text evidence="2">The sequence shown here is derived from an EMBL/GenBank/DDBJ whole genome shotgun (WGS) entry which is preliminary data.</text>
</comment>
<evidence type="ECO:0000256" key="1">
    <source>
        <dbReference type="SAM" id="MobiDB-lite"/>
    </source>
</evidence>
<feature type="region of interest" description="Disordered" evidence="1">
    <location>
        <begin position="45"/>
        <end position="96"/>
    </location>
</feature>
<dbReference type="GO" id="GO:0006355">
    <property type="term" value="P:regulation of DNA-templated transcription"/>
    <property type="evidence" value="ECO:0007669"/>
    <property type="project" value="InterPro"/>
</dbReference>
<evidence type="ECO:0000313" key="3">
    <source>
        <dbReference type="Proteomes" id="UP000077521"/>
    </source>
</evidence>
<dbReference type="GO" id="GO:0008270">
    <property type="term" value="F:zinc ion binding"/>
    <property type="evidence" value="ECO:0007669"/>
    <property type="project" value="InterPro"/>
</dbReference>
<feature type="compositionally biased region" description="Polar residues" evidence="1">
    <location>
        <begin position="328"/>
        <end position="341"/>
    </location>
</feature>
<feature type="compositionally biased region" description="Acidic residues" evidence="1">
    <location>
        <begin position="645"/>
        <end position="657"/>
    </location>
</feature>
<feature type="compositionally biased region" description="Low complexity" evidence="1">
    <location>
        <begin position="360"/>
        <end position="370"/>
    </location>
</feature>
<gene>
    <name evidence="2" type="ORF">A4X13_0g3296</name>
</gene>
<feature type="compositionally biased region" description="Low complexity" evidence="1">
    <location>
        <begin position="237"/>
        <end position="255"/>
    </location>
</feature>
<evidence type="ECO:0008006" key="4">
    <source>
        <dbReference type="Google" id="ProtNLM"/>
    </source>
</evidence>
<feature type="compositionally biased region" description="Low complexity" evidence="1">
    <location>
        <begin position="279"/>
        <end position="314"/>
    </location>
</feature>
<name>A0A177TAW8_9BASI</name>
<feature type="compositionally biased region" description="Low complexity" evidence="1">
    <location>
        <begin position="205"/>
        <end position="218"/>
    </location>
</feature>